<evidence type="ECO:0000313" key="2">
    <source>
        <dbReference type="Proteomes" id="UP000827872"/>
    </source>
</evidence>
<gene>
    <name evidence="1" type="ORF">K3G42_001527</name>
</gene>
<proteinExistence type="predicted"/>
<comment type="caution">
    <text evidence="1">The sequence shown here is derived from an EMBL/GenBank/DDBJ whole genome shotgun (WGS) entry which is preliminary data.</text>
</comment>
<keyword evidence="2" id="KW-1185">Reference proteome</keyword>
<accession>A0ACB8FC43</accession>
<evidence type="ECO:0000313" key="1">
    <source>
        <dbReference type="EMBL" id="KAH8002843.1"/>
    </source>
</evidence>
<dbReference type="Proteomes" id="UP000827872">
    <property type="component" value="Linkage Group LG09"/>
</dbReference>
<name>A0ACB8FC43_9SAUR</name>
<sequence>MDFALPVSEDATKGIVDLTRKSRVRLPFAEDTRGRHPPDLDELAGAAALPEGELAQPLEPEPPRWADHIEALEAAKRDWQLKREALLEERKQQHQEFEDELAREKEVLRQQFLRDLTVQDKVTEQSRLNLQRQRESLKALRTQGEVDSAMQQAERVRLQRERDALDRQRDILARREMELTDLERVLRMDRAPDGNIAIPTRPKPELEVWGVSATDPPDVLVSRPPVHQGKGASPVEHCGAGWSSHRNKGDTGDTGEEQGVAGER</sequence>
<dbReference type="EMBL" id="CM037622">
    <property type="protein sequence ID" value="KAH8002843.1"/>
    <property type="molecule type" value="Genomic_DNA"/>
</dbReference>
<reference evidence="1" key="1">
    <citation type="submission" date="2021-08" db="EMBL/GenBank/DDBJ databases">
        <title>The first chromosome-level gecko genome reveals the dynamic sex chromosomes of Neotropical dwarf geckos (Sphaerodactylidae: Sphaerodactylus).</title>
        <authorList>
            <person name="Pinto B.J."/>
            <person name="Keating S.E."/>
            <person name="Gamble T."/>
        </authorList>
    </citation>
    <scope>NUCLEOTIDE SEQUENCE</scope>
    <source>
        <strain evidence="1">TG3544</strain>
    </source>
</reference>
<organism evidence="1 2">
    <name type="scientific">Sphaerodactylus townsendi</name>
    <dbReference type="NCBI Taxonomy" id="933632"/>
    <lineage>
        <taxon>Eukaryota</taxon>
        <taxon>Metazoa</taxon>
        <taxon>Chordata</taxon>
        <taxon>Craniata</taxon>
        <taxon>Vertebrata</taxon>
        <taxon>Euteleostomi</taxon>
        <taxon>Lepidosauria</taxon>
        <taxon>Squamata</taxon>
        <taxon>Bifurcata</taxon>
        <taxon>Gekkota</taxon>
        <taxon>Sphaerodactylidae</taxon>
        <taxon>Sphaerodactylus</taxon>
    </lineage>
</organism>
<protein>
    <submittedName>
        <fullName evidence="1">Uncharacterized protein</fullName>
    </submittedName>
</protein>